<dbReference type="PROSITE" id="PS50290">
    <property type="entry name" value="PI3_4_KINASE_3"/>
    <property type="match status" value="1"/>
</dbReference>
<dbReference type="EC" id="2.7.11.1" evidence="2"/>
<evidence type="ECO:0000256" key="4">
    <source>
        <dbReference type="ARBA" id="ARBA00022741"/>
    </source>
</evidence>
<dbReference type="InterPro" id="IPR038980">
    <property type="entry name" value="ATM_plant"/>
</dbReference>
<dbReference type="SUPFAM" id="SSF56112">
    <property type="entry name" value="Protein kinase-like (PK-like)"/>
    <property type="match status" value="1"/>
</dbReference>
<feature type="domain" description="PI3K/PI4K catalytic" evidence="10">
    <location>
        <begin position="1753"/>
        <end position="2108"/>
    </location>
</feature>
<dbReference type="Pfam" id="PF00454">
    <property type="entry name" value="PI3_PI4_kinase"/>
    <property type="match status" value="1"/>
</dbReference>
<dbReference type="Proteomes" id="UP000284452">
    <property type="component" value="Unassembled WGS sequence"/>
</dbReference>
<reference evidence="12 13" key="1">
    <citation type="submission" date="2017-10" db="EMBL/GenBank/DDBJ databases">
        <authorList>
            <person name="Sibley D."/>
            <person name="Venepally P."/>
            <person name="Karamycheva S."/>
            <person name="Hadjithomas M."/>
            <person name="Khan A."/>
            <person name="Brunk B."/>
            <person name="Roos D."/>
            <person name="Caler E."/>
            <person name="Lorenzi H."/>
        </authorList>
    </citation>
    <scope>NUCLEOTIDE SEQUENCE [LARGE SCALE GENOMIC DNA]</scope>
    <source>
        <strain evidence="12 13">CAST</strain>
    </source>
</reference>
<feature type="region of interest" description="Disordered" evidence="9">
    <location>
        <begin position="369"/>
        <end position="463"/>
    </location>
</feature>
<evidence type="ECO:0000256" key="1">
    <source>
        <dbReference type="ARBA" id="ARBA00004123"/>
    </source>
</evidence>
<dbReference type="GO" id="GO:0004674">
    <property type="term" value="F:protein serine/threonine kinase activity"/>
    <property type="evidence" value="ECO:0007669"/>
    <property type="project" value="UniProtKB-EC"/>
</dbReference>
<evidence type="ECO:0000256" key="8">
    <source>
        <dbReference type="ARBA" id="ARBA00023242"/>
    </source>
</evidence>
<feature type="region of interest" description="Disordered" evidence="9">
    <location>
        <begin position="154"/>
        <end position="218"/>
    </location>
</feature>
<feature type="region of interest" description="Disordered" evidence="9">
    <location>
        <begin position="2081"/>
        <end position="2170"/>
    </location>
</feature>
<dbReference type="InterPro" id="IPR011009">
    <property type="entry name" value="Kinase-like_dom_sf"/>
</dbReference>
<dbReference type="GO" id="GO:0005524">
    <property type="term" value="F:ATP binding"/>
    <property type="evidence" value="ECO:0007669"/>
    <property type="project" value="UniProtKB-KW"/>
</dbReference>
<accession>A0A3R8GAA5</accession>
<dbReference type="InterPro" id="IPR000403">
    <property type="entry name" value="PI3/4_kinase_cat_dom"/>
</dbReference>
<dbReference type="SMART" id="SM00146">
    <property type="entry name" value="PI3Kc"/>
    <property type="match status" value="1"/>
</dbReference>
<dbReference type="CDD" id="cd05171">
    <property type="entry name" value="PIKKc_ATM"/>
    <property type="match status" value="1"/>
</dbReference>
<keyword evidence="8" id="KW-0539">Nucleus</keyword>
<evidence type="ECO:0000256" key="2">
    <source>
        <dbReference type="ARBA" id="ARBA00012513"/>
    </source>
</evidence>
<dbReference type="InterPro" id="IPR036940">
    <property type="entry name" value="PI3/4_kinase_cat_sf"/>
</dbReference>
<keyword evidence="6" id="KW-0418">Kinase</keyword>
<dbReference type="EMBL" id="AHIV02000909">
    <property type="protein sequence ID" value="RQX72134.1"/>
    <property type="molecule type" value="Genomic_DNA"/>
</dbReference>
<feature type="domain" description="FATC" evidence="11">
    <location>
        <begin position="2213"/>
        <end position="2245"/>
    </location>
</feature>
<evidence type="ECO:0000256" key="6">
    <source>
        <dbReference type="ARBA" id="ARBA00022777"/>
    </source>
</evidence>
<organism evidence="12 13">
    <name type="scientific">Toxoplasma gondii CAST</name>
    <dbReference type="NCBI Taxonomy" id="943122"/>
    <lineage>
        <taxon>Eukaryota</taxon>
        <taxon>Sar</taxon>
        <taxon>Alveolata</taxon>
        <taxon>Apicomplexa</taxon>
        <taxon>Conoidasida</taxon>
        <taxon>Coccidia</taxon>
        <taxon>Eucoccidiorida</taxon>
        <taxon>Eimeriorina</taxon>
        <taxon>Sarcocystidae</taxon>
        <taxon>Toxoplasma</taxon>
    </lineage>
</organism>
<feature type="compositionally biased region" description="Basic and acidic residues" evidence="9">
    <location>
        <begin position="452"/>
        <end position="463"/>
    </location>
</feature>
<feature type="compositionally biased region" description="Low complexity" evidence="9">
    <location>
        <begin position="1509"/>
        <end position="1518"/>
    </location>
</feature>
<dbReference type="VEuPathDB" id="ToxoDB:TGCAST_248530"/>
<keyword evidence="4" id="KW-0547">Nucleotide-binding</keyword>
<evidence type="ECO:0000256" key="9">
    <source>
        <dbReference type="SAM" id="MobiDB-lite"/>
    </source>
</evidence>
<dbReference type="SMART" id="SM01343">
    <property type="entry name" value="FATC"/>
    <property type="match status" value="1"/>
</dbReference>
<dbReference type="InterPro" id="IPR003152">
    <property type="entry name" value="FATC_dom"/>
</dbReference>
<name>A0A3R8GAA5_TOXGO</name>
<feature type="region of interest" description="Disordered" evidence="9">
    <location>
        <begin position="49"/>
        <end position="74"/>
    </location>
</feature>
<evidence type="ECO:0000256" key="7">
    <source>
        <dbReference type="ARBA" id="ARBA00022840"/>
    </source>
</evidence>
<dbReference type="Gene3D" id="3.30.1010.10">
    <property type="entry name" value="Phosphatidylinositol 3-kinase Catalytic Subunit, Chain A, domain 4"/>
    <property type="match status" value="1"/>
</dbReference>
<dbReference type="InterPro" id="IPR044107">
    <property type="entry name" value="PIKKc_ATM"/>
</dbReference>
<comment type="subcellular location">
    <subcellularLocation>
        <location evidence="1">Nucleus</location>
    </subcellularLocation>
</comment>
<dbReference type="PROSITE" id="PS51190">
    <property type="entry name" value="FATC"/>
    <property type="match status" value="1"/>
</dbReference>
<gene>
    <name evidence="12" type="ORF">TGCAST_248530</name>
</gene>
<evidence type="ECO:0000259" key="10">
    <source>
        <dbReference type="PROSITE" id="PS50290"/>
    </source>
</evidence>
<dbReference type="PROSITE" id="PS00915">
    <property type="entry name" value="PI3_4_KINASE_1"/>
    <property type="match status" value="1"/>
</dbReference>
<dbReference type="InterPro" id="IPR018936">
    <property type="entry name" value="PI3/4_kinase_CS"/>
</dbReference>
<dbReference type="Gene3D" id="1.10.1070.11">
    <property type="entry name" value="Phosphatidylinositol 3-/4-kinase, catalytic domain"/>
    <property type="match status" value="1"/>
</dbReference>
<feature type="region of interest" description="Disordered" evidence="9">
    <location>
        <begin position="1503"/>
        <end position="1535"/>
    </location>
</feature>
<evidence type="ECO:0000259" key="11">
    <source>
        <dbReference type="PROSITE" id="PS51190"/>
    </source>
</evidence>
<feature type="compositionally biased region" description="Basic and acidic residues" evidence="9">
    <location>
        <begin position="2096"/>
        <end position="2108"/>
    </location>
</feature>
<keyword evidence="5" id="KW-0227">DNA damage</keyword>
<comment type="caution">
    <text evidence="12">The sequence shown here is derived from an EMBL/GenBank/DDBJ whole genome shotgun (WGS) entry which is preliminary data.</text>
</comment>
<dbReference type="PANTHER" id="PTHR37079">
    <property type="entry name" value="SERINE/THREONINE-PROTEIN KINASE ATM"/>
    <property type="match status" value="1"/>
</dbReference>
<evidence type="ECO:0000313" key="13">
    <source>
        <dbReference type="Proteomes" id="UP000284452"/>
    </source>
</evidence>
<dbReference type="GO" id="GO:0005634">
    <property type="term" value="C:nucleus"/>
    <property type="evidence" value="ECO:0007669"/>
    <property type="project" value="UniProtKB-SubCell"/>
</dbReference>
<sequence>MIFGSPSFVSPASRSLSHADHLAAAGMCMKALQFVRVYVSQVAGGAAPGILRSRPKKEAKGPKARKKRETEDAKLADTKANVQCGAGDTDACVKGDKTDADEACGEEAKNDERVEGRQTHSTEISVEAYATSRGEAVMPAKERFACLERRRSSGGKGRACGRSEMETKAGAPRTSTALGVKREGPADPQKPRQTHPFFQRRGQYKAPVTSEASIGRIPNHEDCSDISADFCIPQKRPNEVAGIREPSRSCSRSFPPTDGASSAWTADVSFSPLASLGLLRQGLGGDMLDNFLHFWSALDLQAIAFVALQLGCPVDALIFAEQELERRCPDSSLEEGLAVVSQQWQRAQWDRMPQIRSVQVLRQMLLEAQRGQGRGPDEVPRPPRAVANAAPDQEEASGGKGGAAEGGTDEQGTWEKTEGVAEGAGRALDCGHVVPGDKGKGEEGTVGSDGNRPSKEQRMSPESMRHFQLSLQRLREMAIRPANASALLTPVGPAPLFLLVSQALINANEEDLSAVTDCLSPWHTSNFLIQRMHAENDWLATLTLQQEQLETLEAKRLQVLAQLRQLHSTGLHSHPGQAAWSASSIGLEAKSVFENEAAGRSRIPQTGDRDLHTRLREVEEELYATKLQMADALGAIGLHSLRESLLVSLSLSSSVPSQLSHSPSYPSLASTLSSQRSPMDFGGSWSGPGGGALGGLGTRPFSASIGVGFPPLLEDEGKETDCGATAWLEKKFECLWRLHRWDCDETPWGASQTERCPMFDSNADLTESVSPCPRRPRDQTQPSLSLFNGCIYATLSLIHGAASCHPSSLVCPLQSSQACSNGARASHSATCHQQKSLFSTPEDVTVDAGADAGNGDQVDGEAEEALSFQRGLSSTMARLRAVQTSRHALALALERLARSPQLADSSLSSIGHSSVDAQDQSLSRRLLGAYVELSMAHALQRATTLNLLLNQCEQDWNDDPCGAASFEHLQSSWANDLAVTAGAASACSSSASSSSLSSLPFFLEPLVSLETCILQAAIPSFHCIPPSAPFLPRSFETWTLRDASGAAACMRERQEDTLRFQRCCGDRGEALTDAHACGCHVRRPAARHLLLLSQMKRERGDWRGSLENLLQAKEHLLQLQRDRERPFWEAVPAQLAVWRDAYPSGVSCHASDKDSLLLVSSLAAIPPVLSSLHGGRHLPPAFSPSFVCVDLFLVQWQLAKTLYLAGDRSGSLNIASRLCQPKNWPVLPFQKARMSGRSDQSASSGIQGSAAVSGDAARSLGALKQPIQRLLPTGCDRENIAFETPKALLNGDMETLAVEKFRQAMIDALCSCGEWQFRGRWATEATVRRRYFSLALRLGSVSSSLEPSQRLATLIDDQLQSYSDYKHSLPSLVMADLRRKEKAEIESLLQQLSAACEERGEEEQSRRAYAYKKFLQHHIDILMQKQHGLEREREREYQERTQWALEAVTLYATCLRDPFLPHATKTTSRVLRLWFEWGDSVPEMNAALHRLLIAPFASSQPQATQQVDSAVSSKSSSAPTRKMHDDDGSTVEGPPDLRHLLPFVYQIASRLGSPAESPFQRTLRELLVTTARQYPFQCLYQLVAIRNGRRIPPGHRGSDSFTVKQDKIDAAQEVLARIADSSPSLKFVVAAVESLVDFYNDLCLLDFDEEIRDVQKRQRNLPLLQRGSSHSVRSILTPQEQMLRLPSFQKLEEYSSLLPVPTVELPRDRLVPFQPPETLSRIKNVPDFLLHLSSYIHSLHPCCLSGFPGDRLRMRVTVIGSGITKPKLLCIWDRKGRKHKQCCKGREDVRQDRVAQQLFSMLNQVFLEAPSTLEKNFYLRTYVVVPFSPAVGILEWVNDAVTLAQYLIGNPDNGYHGAHARYRPQDWTFTACRQKLRLAREKALAQRRQMLSLGTADDGGLQKGQQKKEASGADAGSHSLVESLVQTYDEICDHFKPVLHHFFLEHFPSADVWYEKRQRYRRTLAVSSMVSYIIGLGDRHTNNILLDVASGDLIHIDFGVVFEQGKLLAIPELVPFRLTRDLVDGLGCLGVAGCFKRDCETTMEVLRRVSPLVVSIVEVLLFDPLYRWCLDPRRILQDSDKSLALSPSSRPGNGPKKGEQKRGRDGGGRGRGKRTSVSTLLFAEQKGRKRGRHEAIPEAIPSSSAHHENGAAGAAEETRDHENSVDDVKRKHVDSEMPIVEDILTKAEGNMNAKLAVLTVRRKLEGYEEGEIAQLSVNAHVARLVNAAQDRTALAQMFVGWAPWV</sequence>
<dbReference type="PANTHER" id="PTHR37079:SF4">
    <property type="entry name" value="SERINE_THREONINE-PROTEIN KINASE ATM"/>
    <property type="match status" value="1"/>
</dbReference>
<evidence type="ECO:0000256" key="3">
    <source>
        <dbReference type="ARBA" id="ARBA00022679"/>
    </source>
</evidence>
<keyword evidence="7" id="KW-0067">ATP-binding</keyword>
<dbReference type="GO" id="GO:0006281">
    <property type="term" value="P:DNA repair"/>
    <property type="evidence" value="ECO:0007669"/>
    <property type="project" value="InterPro"/>
</dbReference>
<dbReference type="Pfam" id="PF02260">
    <property type="entry name" value="FATC"/>
    <property type="match status" value="1"/>
</dbReference>
<protein>
    <recommendedName>
        <fullName evidence="2">non-specific serine/threonine protein kinase</fullName>
        <ecNumber evidence="2">2.7.11.1</ecNumber>
    </recommendedName>
</protein>
<evidence type="ECO:0000256" key="5">
    <source>
        <dbReference type="ARBA" id="ARBA00022763"/>
    </source>
</evidence>
<evidence type="ECO:0000313" key="12">
    <source>
        <dbReference type="EMBL" id="RQX72134.1"/>
    </source>
</evidence>
<feature type="compositionally biased region" description="Basic and acidic residues" evidence="9">
    <location>
        <begin position="2156"/>
        <end position="2170"/>
    </location>
</feature>
<dbReference type="PROSITE" id="PS00916">
    <property type="entry name" value="PI3_4_KINASE_2"/>
    <property type="match status" value="1"/>
</dbReference>
<keyword evidence="3 12" id="KW-0808">Transferase</keyword>
<feature type="region of interest" description="Disordered" evidence="9">
    <location>
        <begin position="1895"/>
        <end position="1914"/>
    </location>
</feature>
<proteinExistence type="predicted"/>